<dbReference type="GO" id="GO:0070930">
    <property type="term" value="P:trans-translation-dependent protein tagging"/>
    <property type="evidence" value="ECO:0007669"/>
    <property type="project" value="TreeGrafter"/>
</dbReference>
<dbReference type="Pfam" id="PF01668">
    <property type="entry name" value="SmpB"/>
    <property type="match status" value="1"/>
</dbReference>
<dbReference type="GO" id="GO:0005829">
    <property type="term" value="C:cytosol"/>
    <property type="evidence" value="ECO:0007669"/>
    <property type="project" value="TreeGrafter"/>
</dbReference>
<dbReference type="Proteomes" id="UP000230228">
    <property type="component" value="Unassembled WGS sequence"/>
</dbReference>
<dbReference type="Gene3D" id="2.40.280.10">
    <property type="match status" value="1"/>
</dbReference>
<dbReference type="EMBL" id="PFSH01000028">
    <property type="protein sequence ID" value="PJC25108.1"/>
    <property type="molecule type" value="Genomic_DNA"/>
</dbReference>
<keyword evidence="1 3" id="KW-0963">Cytoplasm</keyword>
<dbReference type="NCBIfam" id="TIGR00086">
    <property type="entry name" value="smpB"/>
    <property type="match status" value="1"/>
</dbReference>
<dbReference type="PANTHER" id="PTHR30308">
    <property type="entry name" value="TMRNA-BINDING COMPONENT OF TRANS-TRANSLATION TAGGING COMPLEX"/>
    <property type="match status" value="1"/>
</dbReference>
<dbReference type="GO" id="GO:0070929">
    <property type="term" value="P:trans-translation"/>
    <property type="evidence" value="ECO:0007669"/>
    <property type="project" value="UniProtKB-UniRule"/>
</dbReference>
<dbReference type="PROSITE" id="PS01317">
    <property type="entry name" value="SSRP"/>
    <property type="match status" value="1"/>
</dbReference>
<keyword evidence="2 3" id="KW-0694">RNA-binding</keyword>
<dbReference type="SUPFAM" id="SSF74982">
    <property type="entry name" value="Small protein B (SmpB)"/>
    <property type="match status" value="1"/>
</dbReference>
<dbReference type="InterPro" id="IPR023620">
    <property type="entry name" value="SmpB"/>
</dbReference>
<dbReference type="HAMAP" id="MF_00023">
    <property type="entry name" value="SmpB"/>
    <property type="match status" value="1"/>
</dbReference>
<evidence type="ECO:0000313" key="4">
    <source>
        <dbReference type="EMBL" id="PJC25108.1"/>
    </source>
</evidence>
<evidence type="ECO:0000256" key="2">
    <source>
        <dbReference type="ARBA" id="ARBA00022884"/>
    </source>
</evidence>
<name>A0A2M8EQU0_9BACT</name>
<comment type="caution">
    <text evidence="4">The sequence shown here is derived from an EMBL/GenBank/DDBJ whole genome shotgun (WGS) entry which is preliminary data.</text>
</comment>
<comment type="function">
    <text evidence="3">Required for rescue of stalled ribosomes mediated by trans-translation. Binds to transfer-messenger RNA (tmRNA), required for stable association of tmRNA with ribosomes. tmRNA and SmpB together mimic tRNA shape, replacing the anticodon stem-loop with SmpB. tmRNA is encoded by the ssrA gene; the 2 termini fold to resemble tRNA(Ala) and it encodes a 'tag peptide', a short internal open reading frame. During trans-translation Ala-aminoacylated tmRNA acts like a tRNA, entering the A-site of stalled ribosomes, displacing the stalled mRNA. The ribosome then switches to translate the ORF on the tmRNA; the nascent peptide is terminated with the 'tag peptide' encoded by the tmRNA and targeted for degradation. The ribosome is freed to recommence translation, which seems to be the essential function of trans-translation.</text>
</comment>
<dbReference type="GO" id="GO:0003723">
    <property type="term" value="F:RNA binding"/>
    <property type="evidence" value="ECO:0007669"/>
    <property type="project" value="UniProtKB-UniRule"/>
</dbReference>
<protein>
    <recommendedName>
        <fullName evidence="3">SsrA-binding protein</fullName>
    </recommendedName>
    <alternativeName>
        <fullName evidence="3">Small protein B</fullName>
    </alternativeName>
</protein>
<dbReference type="InterPro" id="IPR020081">
    <property type="entry name" value="SsrA-bd_prot_CS"/>
</dbReference>
<gene>
    <name evidence="3" type="primary">smpB</name>
    <name evidence="4" type="ORF">CO056_01940</name>
</gene>
<evidence type="ECO:0000313" key="5">
    <source>
        <dbReference type="Proteomes" id="UP000230228"/>
    </source>
</evidence>
<dbReference type="PANTHER" id="PTHR30308:SF2">
    <property type="entry name" value="SSRA-BINDING PROTEIN"/>
    <property type="match status" value="1"/>
</dbReference>
<sequence>MSLIENRKTYHDYEILEKFEAGLELKGFEVKALKNGRGSLAGSRVIIRGNEAFIVGMDIPPYQSANTPKNYDSQATRRLLLKKKEIAYLNGKSNEAGLTLISLGIYTKKGFLKLAFAIGRGLKKYDKRERIKEKEVKRKIDREIKGF</sequence>
<dbReference type="AlphaFoldDB" id="A0A2M8EQU0"/>
<proteinExistence type="inferred from homology"/>
<evidence type="ECO:0000256" key="1">
    <source>
        <dbReference type="ARBA" id="ARBA00022490"/>
    </source>
</evidence>
<comment type="subcellular location">
    <subcellularLocation>
        <location evidence="3">Cytoplasm</location>
    </subcellularLocation>
    <text evidence="3">The tmRNA-SmpB complex associates with stalled 70S ribosomes.</text>
</comment>
<evidence type="ECO:0000256" key="3">
    <source>
        <dbReference type="HAMAP-Rule" id="MF_00023"/>
    </source>
</evidence>
<comment type="similarity">
    <text evidence="3">Belongs to the SmpB family.</text>
</comment>
<reference evidence="5" key="1">
    <citation type="submission" date="2017-09" db="EMBL/GenBank/DDBJ databases">
        <title>Depth-based differentiation of microbial function through sediment-hosted aquifers and enrichment of novel symbionts in the deep terrestrial subsurface.</title>
        <authorList>
            <person name="Probst A.J."/>
            <person name="Ladd B."/>
            <person name="Jarett J.K."/>
            <person name="Geller-Mcgrath D.E."/>
            <person name="Sieber C.M.K."/>
            <person name="Emerson J.B."/>
            <person name="Anantharaman K."/>
            <person name="Thomas B.C."/>
            <person name="Malmstrom R."/>
            <person name="Stieglmeier M."/>
            <person name="Klingl A."/>
            <person name="Woyke T."/>
            <person name="Ryan C.M."/>
            <person name="Banfield J.F."/>
        </authorList>
    </citation>
    <scope>NUCLEOTIDE SEQUENCE [LARGE SCALE GENOMIC DNA]</scope>
</reference>
<dbReference type="NCBIfam" id="NF003843">
    <property type="entry name" value="PRK05422.1"/>
    <property type="match status" value="1"/>
</dbReference>
<organism evidence="4 5">
    <name type="scientific">Candidatus Tagabacteria bacterium CG_4_9_14_0_2_um_filter_41_11</name>
    <dbReference type="NCBI Taxonomy" id="1975019"/>
    <lineage>
        <taxon>Bacteria</taxon>
        <taxon>Candidatus Tagaibacteriota</taxon>
    </lineage>
</organism>
<accession>A0A2M8EQU0</accession>
<dbReference type="InterPro" id="IPR000037">
    <property type="entry name" value="SsrA-bd_prot"/>
</dbReference>
<dbReference type="CDD" id="cd09294">
    <property type="entry name" value="SmpB"/>
    <property type="match status" value="1"/>
</dbReference>